<evidence type="ECO:0000256" key="1">
    <source>
        <dbReference type="SAM" id="MobiDB-lite"/>
    </source>
</evidence>
<organism evidence="3">
    <name type="scientific">Drosophila sechellia</name>
    <name type="common">Fruit fly</name>
    <dbReference type="NCBI Taxonomy" id="7238"/>
    <lineage>
        <taxon>Eukaryota</taxon>
        <taxon>Metazoa</taxon>
        <taxon>Ecdysozoa</taxon>
        <taxon>Arthropoda</taxon>
        <taxon>Hexapoda</taxon>
        <taxon>Insecta</taxon>
        <taxon>Pterygota</taxon>
        <taxon>Neoptera</taxon>
        <taxon>Endopterygota</taxon>
        <taxon>Diptera</taxon>
        <taxon>Brachycera</taxon>
        <taxon>Muscomorpha</taxon>
        <taxon>Ephydroidea</taxon>
        <taxon>Drosophilidae</taxon>
        <taxon>Drosophila</taxon>
        <taxon>Sophophora</taxon>
    </lineage>
</organism>
<dbReference type="AlphaFoldDB" id="B4HVH6"/>
<reference evidence="2 3" key="1">
    <citation type="journal article" date="2007" name="Nature">
        <title>Evolution of genes and genomes on the Drosophila phylogeny.</title>
        <authorList>
            <consortium name="Drosophila 12 Genomes Consortium"/>
            <person name="Clark A.G."/>
            <person name="Eisen M.B."/>
            <person name="Smith D.R."/>
            <person name="Bergman C.M."/>
            <person name="Oliver B."/>
            <person name="Markow T.A."/>
            <person name="Kaufman T.C."/>
            <person name="Kellis M."/>
            <person name="Gelbart W."/>
            <person name="Iyer V.N."/>
            <person name="Pollard D.A."/>
            <person name="Sackton T.B."/>
            <person name="Larracuente A.M."/>
            <person name="Singh N.D."/>
            <person name="Abad J.P."/>
            <person name="Abt D.N."/>
            <person name="Adryan B."/>
            <person name="Aguade M."/>
            <person name="Akashi H."/>
            <person name="Anderson W.W."/>
            <person name="Aquadro C.F."/>
            <person name="Ardell D.H."/>
            <person name="Arguello R."/>
            <person name="Artieri C.G."/>
            <person name="Barbash D.A."/>
            <person name="Barker D."/>
            <person name="Barsanti P."/>
            <person name="Batterham P."/>
            <person name="Batzoglou S."/>
            <person name="Begun D."/>
            <person name="Bhutkar A."/>
            <person name="Blanco E."/>
            <person name="Bosak S.A."/>
            <person name="Bradley R.K."/>
            <person name="Brand A.D."/>
            <person name="Brent M.R."/>
            <person name="Brooks A.N."/>
            <person name="Brown R.H."/>
            <person name="Butlin R.K."/>
            <person name="Caggese C."/>
            <person name="Calvi B.R."/>
            <person name="Bernardo de Carvalho A."/>
            <person name="Caspi A."/>
            <person name="Castrezana S."/>
            <person name="Celniker S.E."/>
            <person name="Chang J.L."/>
            <person name="Chapple C."/>
            <person name="Chatterji S."/>
            <person name="Chinwalla A."/>
            <person name="Civetta A."/>
            <person name="Clifton S.W."/>
            <person name="Comeron J.M."/>
            <person name="Costello J.C."/>
            <person name="Coyne J.A."/>
            <person name="Daub J."/>
            <person name="David R.G."/>
            <person name="Delcher A.L."/>
            <person name="Delehaunty K."/>
            <person name="Do C.B."/>
            <person name="Ebling H."/>
            <person name="Edwards K."/>
            <person name="Eickbush T."/>
            <person name="Evans J.D."/>
            <person name="Filipski A."/>
            <person name="Findeiss S."/>
            <person name="Freyhult E."/>
            <person name="Fulton L."/>
            <person name="Fulton R."/>
            <person name="Garcia A.C."/>
            <person name="Gardiner A."/>
            <person name="Garfield D.A."/>
            <person name="Garvin B.E."/>
            <person name="Gibson G."/>
            <person name="Gilbert D."/>
            <person name="Gnerre S."/>
            <person name="Godfrey J."/>
            <person name="Good R."/>
            <person name="Gotea V."/>
            <person name="Gravely B."/>
            <person name="Greenberg A.J."/>
            <person name="Griffiths-Jones S."/>
            <person name="Gross S."/>
            <person name="Guigo R."/>
            <person name="Gustafson E.A."/>
            <person name="Haerty W."/>
            <person name="Hahn M.W."/>
            <person name="Halligan D.L."/>
            <person name="Halpern A.L."/>
            <person name="Halter G.M."/>
            <person name="Han M.V."/>
            <person name="Heger A."/>
            <person name="Hillier L."/>
            <person name="Hinrichs A.S."/>
            <person name="Holmes I."/>
            <person name="Hoskins R.A."/>
            <person name="Hubisz M.J."/>
            <person name="Hultmark D."/>
            <person name="Huntley M.A."/>
            <person name="Jaffe D.B."/>
            <person name="Jagadeeshan S."/>
            <person name="Jeck W.R."/>
            <person name="Johnson J."/>
            <person name="Jones C.D."/>
            <person name="Jordan W.C."/>
            <person name="Karpen G.H."/>
            <person name="Kataoka E."/>
            <person name="Keightley P.D."/>
            <person name="Kheradpour P."/>
            <person name="Kirkness E.F."/>
            <person name="Koerich L.B."/>
            <person name="Kristiansen K."/>
            <person name="Kudrna D."/>
            <person name="Kulathinal R.J."/>
            <person name="Kumar S."/>
            <person name="Kwok R."/>
            <person name="Lander E."/>
            <person name="Langley C.H."/>
            <person name="Lapoint R."/>
            <person name="Lazzaro B.P."/>
            <person name="Lee S.J."/>
            <person name="Levesque L."/>
            <person name="Li R."/>
            <person name="Lin C.F."/>
            <person name="Lin M.F."/>
            <person name="Lindblad-Toh K."/>
            <person name="Llopart A."/>
            <person name="Long M."/>
            <person name="Low L."/>
            <person name="Lozovsky E."/>
            <person name="Lu J."/>
            <person name="Luo M."/>
            <person name="Machado C.A."/>
            <person name="Makalowski W."/>
            <person name="Marzo M."/>
            <person name="Matsuda M."/>
            <person name="Matzkin L."/>
            <person name="McAllister B."/>
            <person name="McBride C.S."/>
            <person name="McKernan B."/>
            <person name="McKernan K."/>
            <person name="Mendez-Lago M."/>
            <person name="Minx P."/>
            <person name="Mollenhauer M.U."/>
            <person name="Montooth K."/>
            <person name="Mount S.M."/>
            <person name="Mu X."/>
            <person name="Myers E."/>
            <person name="Negre B."/>
            <person name="Newfeld S."/>
            <person name="Nielsen R."/>
            <person name="Noor M.A."/>
            <person name="O'Grady P."/>
            <person name="Pachter L."/>
            <person name="Papaceit M."/>
            <person name="Parisi M.J."/>
            <person name="Parisi M."/>
            <person name="Parts L."/>
            <person name="Pedersen J.S."/>
            <person name="Pesole G."/>
            <person name="Phillippy A.M."/>
            <person name="Ponting C.P."/>
            <person name="Pop M."/>
            <person name="Porcelli D."/>
            <person name="Powell J.R."/>
            <person name="Prohaska S."/>
            <person name="Pruitt K."/>
            <person name="Puig M."/>
            <person name="Quesneville H."/>
            <person name="Ram K.R."/>
            <person name="Rand D."/>
            <person name="Rasmussen M.D."/>
            <person name="Reed L.K."/>
            <person name="Reenan R."/>
            <person name="Reily A."/>
            <person name="Remington K.A."/>
            <person name="Rieger T.T."/>
            <person name="Ritchie M.G."/>
            <person name="Robin C."/>
            <person name="Rogers Y.H."/>
            <person name="Rohde C."/>
            <person name="Rozas J."/>
            <person name="Rubenfield M.J."/>
            <person name="Ruiz A."/>
            <person name="Russo S."/>
            <person name="Salzberg S.L."/>
            <person name="Sanchez-Gracia A."/>
            <person name="Saranga D.J."/>
            <person name="Sato H."/>
            <person name="Schaeffer S.W."/>
            <person name="Schatz M.C."/>
            <person name="Schlenke T."/>
            <person name="Schwartz R."/>
            <person name="Segarra C."/>
            <person name="Singh R.S."/>
            <person name="Sirot L."/>
            <person name="Sirota M."/>
            <person name="Sisneros N.B."/>
            <person name="Smith C.D."/>
            <person name="Smith T.F."/>
            <person name="Spieth J."/>
            <person name="Stage D.E."/>
            <person name="Stark A."/>
            <person name="Stephan W."/>
            <person name="Strausberg R.L."/>
            <person name="Strempel S."/>
            <person name="Sturgill D."/>
            <person name="Sutton G."/>
            <person name="Sutton G.G."/>
            <person name="Tao W."/>
            <person name="Teichmann S."/>
            <person name="Tobari Y.N."/>
            <person name="Tomimura Y."/>
            <person name="Tsolas J.M."/>
            <person name="Valente V.L."/>
            <person name="Venter E."/>
            <person name="Venter J.C."/>
            <person name="Vicario S."/>
            <person name="Vieira F.G."/>
            <person name="Vilella A.J."/>
            <person name="Villasante A."/>
            <person name="Walenz B."/>
            <person name="Wang J."/>
            <person name="Wasserman M."/>
            <person name="Watts T."/>
            <person name="Wilson D."/>
            <person name="Wilson R.K."/>
            <person name="Wing R.A."/>
            <person name="Wolfner M.F."/>
            <person name="Wong A."/>
            <person name="Wong G.K."/>
            <person name="Wu C.I."/>
            <person name="Wu G."/>
            <person name="Yamamoto D."/>
            <person name="Yang H.P."/>
            <person name="Yang S.P."/>
            <person name="Yorke J.A."/>
            <person name="Yoshida K."/>
            <person name="Zdobnov E."/>
            <person name="Zhang P."/>
            <person name="Zhang Y."/>
            <person name="Zimin A.V."/>
            <person name="Baldwin J."/>
            <person name="Abdouelleil A."/>
            <person name="Abdulkadir J."/>
            <person name="Abebe A."/>
            <person name="Abera B."/>
            <person name="Abreu J."/>
            <person name="Acer S.C."/>
            <person name="Aftuck L."/>
            <person name="Alexander A."/>
            <person name="An P."/>
            <person name="Anderson E."/>
            <person name="Anderson S."/>
            <person name="Arachi H."/>
            <person name="Azer M."/>
            <person name="Bachantsang P."/>
            <person name="Barry A."/>
            <person name="Bayul T."/>
            <person name="Berlin A."/>
            <person name="Bessette D."/>
            <person name="Bloom T."/>
            <person name="Blye J."/>
            <person name="Boguslavskiy L."/>
            <person name="Bonnet C."/>
            <person name="Boukhgalter B."/>
            <person name="Bourzgui I."/>
            <person name="Brown A."/>
            <person name="Cahill P."/>
            <person name="Channer S."/>
            <person name="Cheshatsang Y."/>
            <person name="Chuda L."/>
            <person name="Citroen M."/>
            <person name="Collymore A."/>
            <person name="Cooke P."/>
            <person name="Costello M."/>
            <person name="D'Aco K."/>
            <person name="Daza R."/>
            <person name="De Haan G."/>
            <person name="DeGray S."/>
            <person name="DeMaso C."/>
            <person name="Dhargay N."/>
            <person name="Dooley K."/>
            <person name="Dooley E."/>
            <person name="Doricent M."/>
            <person name="Dorje P."/>
            <person name="Dorjee K."/>
            <person name="Dupes A."/>
            <person name="Elong R."/>
            <person name="Falk J."/>
            <person name="Farina A."/>
            <person name="Faro S."/>
            <person name="Ferguson D."/>
            <person name="Fisher S."/>
            <person name="Foley C.D."/>
            <person name="Franke A."/>
            <person name="Friedrich D."/>
            <person name="Gadbois L."/>
            <person name="Gearin G."/>
            <person name="Gearin C.R."/>
            <person name="Giannoukos G."/>
            <person name="Goode T."/>
            <person name="Graham J."/>
            <person name="Grandbois E."/>
            <person name="Grewal S."/>
            <person name="Gyaltsen K."/>
            <person name="Hafez N."/>
            <person name="Hagos B."/>
            <person name="Hall J."/>
            <person name="Henson C."/>
            <person name="Hollinger A."/>
            <person name="Honan T."/>
            <person name="Huard M.D."/>
            <person name="Hughes L."/>
            <person name="Hurhula B."/>
            <person name="Husby M.E."/>
            <person name="Kamat A."/>
            <person name="Kanga B."/>
            <person name="Kashin S."/>
            <person name="Khazanovich D."/>
            <person name="Kisner P."/>
            <person name="Lance K."/>
            <person name="Lara M."/>
            <person name="Lee W."/>
            <person name="Lennon N."/>
            <person name="Letendre F."/>
            <person name="LeVine R."/>
            <person name="Lipovsky A."/>
            <person name="Liu X."/>
            <person name="Liu J."/>
            <person name="Liu S."/>
            <person name="Lokyitsang T."/>
            <person name="Lokyitsang Y."/>
            <person name="Lubonja R."/>
            <person name="Lui A."/>
            <person name="MacDonald P."/>
            <person name="Magnisalis V."/>
            <person name="Maru K."/>
            <person name="Matthews C."/>
            <person name="McCusker W."/>
            <person name="McDonough S."/>
            <person name="Mehta T."/>
            <person name="Meldrim J."/>
            <person name="Meneus L."/>
            <person name="Mihai O."/>
            <person name="Mihalev A."/>
            <person name="Mihova T."/>
            <person name="Mittelman R."/>
            <person name="Mlenga V."/>
            <person name="Montmayeur A."/>
            <person name="Mulrain L."/>
            <person name="Navidi A."/>
            <person name="Naylor J."/>
            <person name="Negash T."/>
            <person name="Nguyen T."/>
            <person name="Nguyen N."/>
            <person name="Nicol R."/>
            <person name="Norbu C."/>
            <person name="Norbu N."/>
            <person name="Novod N."/>
            <person name="O'Neill B."/>
            <person name="Osman S."/>
            <person name="Markiewicz E."/>
            <person name="Oyono O.L."/>
            <person name="Patti C."/>
            <person name="Phunkhang P."/>
            <person name="Pierre F."/>
            <person name="Priest M."/>
            <person name="Raghuraman S."/>
            <person name="Rege F."/>
            <person name="Reyes R."/>
            <person name="Rise C."/>
            <person name="Rogov P."/>
            <person name="Ross K."/>
            <person name="Ryan E."/>
            <person name="Settipalli S."/>
            <person name="Shea T."/>
            <person name="Sherpa N."/>
            <person name="Shi L."/>
            <person name="Shih D."/>
            <person name="Sparrow T."/>
            <person name="Spaulding J."/>
            <person name="Stalker J."/>
            <person name="Stange-Thomann N."/>
            <person name="Stavropoulos S."/>
            <person name="Stone C."/>
            <person name="Strader C."/>
            <person name="Tesfaye S."/>
            <person name="Thomson T."/>
            <person name="Thoulutsang Y."/>
            <person name="Thoulutsang D."/>
            <person name="Topham K."/>
            <person name="Topping I."/>
            <person name="Tsamla T."/>
            <person name="Vassiliev H."/>
            <person name="Vo A."/>
            <person name="Wangchuk T."/>
            <person name="Wangdi T."/>
            <person name="Weiand M."/>
            <person name="Wilkinson J."/>
            <person name="Wilson A."/>
            <person name="Yadav S."/>
            <person name="Young G."/>
            <person name="Yu Q."/>
            <person name="Zembek L."/>
            <person name="Zhong D."/>
            <person name="Zimmer A."/>
            <person name="Zwirko Z."/>
            <person name="Jaffe D.B."/>
            <person name="Alvarez P."/>
            <person name="Brockman W."/>
            <person name="Butler J."/>
            <person name="Chin C."/>
            <person name="Gnerre S."/>
            <person name="Grabherr M."/>
            <person name="Kleber M."/>
            <person name="Mauceli E."/>
            <person name="MacCallum I."/>
        </authorList>
    </citation>
    <scope>NUCLEOTIDE SEQUENCE [LARGE SCALE GENOMIC DNA]</scope>
    <source>
        <strain evidence="3">Rob3c / Tucson 14021-0248.25</strain>
    </source>
</reference>
<dbReference type="EMBL" id="CH480817">
    <property type="protein sequence ID" value="EDW49941.1"/>
    <property type="molecule type" value="Genomic_DNA"/>
</dbReference>
<dbReference type="Proteomes" id="UP000001292">
    <property type="component" value="Unassembled WGS sequence"/>
</dbReference>
<evidence type="ECO:0000313" key="2">
    <source>
        <dbReference type="EMBL" id="EDW49941.1"/>
    </source>
</evidence>
<feature type="compositionally biased region" description="Polar residues" evidence="1">
    <location>
        <begin position="72"/>
        <end position="82"/>
    </location>
</feature>
<sequence>MQFAGYGAGDGDGDPCPLSAMELLFTSAPPKCYNVVLLEFGFLLSPALLAKSALAQRHGALEHSHRYAPGPLTTQHLPNTTHLPRRTEIPQES</sequence>
<protein>
    <submittedName>
        <fullName evidence="2">GM14348</fullName>
    </submittedName>
</protein>
<keyword evidence="3" id="KW-1185">Reference proteome</keyword>
<name>B4HVH6_DROSE</name>
<evidence type="ECO:0000313" key="3">
    <source>
        <dbReference type="Proteomes" id="UP000001292"/>
    </source>
</evidence>
<proteinExistence type="predicted"/>
<gene>
    <name evidence="2" type="primary">Dsec\GM14348</name>
    <name evidence="2" type="ORF">Dsec_GM14348</name>
</gene>
<feature type="region of interest" description="Disordered" evidence="1">
    <location>
        <begin position="65"/>
        <end position="93"/>
    </location>
</feature>
<accession>B4HVH6</accession>
<dbReference type="HOGENOM" id="CLU_2402006_0_0_1"/>